<keyword evidence="7" id="KW-0479">Metal-binding</keyword>
<evidence type="ECO:0000259" key="16">
    <source>
        <dbReference type="Pfam" id="PF22528"/>
    </source>
</evidence>
<dbReference type="GO" id="GO:0035242">
    <property type="term" value="F:protein-arginine omega-N asymmetric methyltransferase activity"/>
    <property type="evidence" value="ECO:0007669"/>
    <property type="project" value="UniProtKB-EC"/>
</dbReference>
<keyword evidence="5 12" id="KW-0808">Transferase</keyword>
<feature type="domain" description="Protein arginine N-methyltransferase 3-like C2H2 zinc finger" evidence="15">
    <location>
        <begin position="78"/>
        <end position="124"/>
    </location>
</feature>
<dbReference type="InterPro" id="IPR049482">
    <property type="entry name" value="ANM3-like_C2H2_Zf"/>
</dbReference>
<evidence type="ECO:0000256" key="1">
    <source>
        <dbReference type="ARBA" id="ARBA00004514"/>
    </source>
</evidence>
<keyword evidence="8" id="KW-0863">Zinc-finger</keyword>
<organism evidence="17 18">
    <name type="scientific">Agrocybe pediades</name>
    <dbReference type="NCBI Taxonomy" id="84607"/>
    <lineage>
        <taxon>Eukaryota</taxon>
        <taxon>Fungi</taxon>
        <taxon>Dikarya</taxon>
        <taxon>Basidiomycota</taxon>
        <taxon>Agaricomycotina</taxon>
        <taxon>Agaricomycetes</taxon>
        <taxon>Agaricomycetidae</taxon>
        <taxon>Agaricales</taxon>
        <taxon>Agaricineae</taxon>
        <taxon>Strophariaceae</taxon>
        <taxon>Agrocybe</taxon>
    </lineage>
</organism>
<dbReference type="InterPro" id="IPR041698">
    <property type="entry name" value="Methyltransf_25"/>
</dbReference>
<evidence type="ECO:0000256" key="6">
    <source>
        <dbReference type="ARBA" id="ARBA00022691"/>
    </source>
</evidence>
<accession>A0A8H4VRQ8</accession>
<dbReference type="Pfam" id="PF21137">
    <property type="entry name" value="ANM3_C2H2_Zf"/>
    <property type="match status" value="1"/>
</dbReference>
<feature type="domain" description="Protein arginine N-methyltransferase" evidence="16">
    <location>
        <begin position="373"/>
        <end position="472"/>
    </location>
</feature>
<evidence type="ECO:0000256" key="9">
    <source>
        <dbReference type="ARBA" id="ARBA00022833"/>
    </source>
</evidence>
<gene>
    <name evidence="17" type="ORF">D9613_005850</name>
</gene>
<dbReference type="GO" id="GO:0008270">
    <property type="term" value="F:zinc ion binding"/>
    <property type="evidence" value="ECO:0007669"/>
    <property type="project" value="UniProtKB-KW"/>
</dbReference>
<dbReference type="EMBL" id="JAACJL010000030">
    <property type="protein sequence ID" value="KAF4617639.1"/>
    <property type="molecule type" value="Genomic_DNA"/>
</dbReference>
<evidence type="ECO:0000313" key="18">
    <source>
        <dbReference type="Proteomes" id="UP000521872"/>
    </source>
</evidence>
<evidence type="ECO:0000259" key="14">
    <source>
        <dbReference type="Pfam" id="PF13649"/>
    </source>
</evidence>
<dbReference type="CDD" id="cd02440">
    <property type="entry name" value="AdoMet_MTases"/>
    <property type="match status" value="1"/>
</dbReference>
<name>A0A8H4VRQ8_9AGAR</name>
<dbReference type="InterPro" id="IPR036236">
    <property type="entry name" value="Znf_C2H2_sf"/>
</dbReference>
<dbReference type="FunFam" id="3.40.50.150:FF:000003">
    <property type="entry name" value="Blast:Protein arginine N-methyltransferase 1"/>
    <property type="match status" value="1"/>
</dbReference>
<keyword evidence="4 12" id="KW-0489">Methyltransferase</keyword>
<feature type="region of interest" description="Disordered" evidence="13">
    <location>
        <begin position="1"/>
        <end position="50"/>
    </location>
</feature>
<protein>
    <recommendedName>
        <fullName evidence="2">type I protein arginine methyltransferase</fullName>
        <ecNumber evidence="2">2.1.1.319</ecNumber>
    </recommendedName>
</protein>
<keyword evidence="6 12" id="KW-0949">S-adenosyl-L-methionine</keyword>
<comment type="catalytic activity">
    <reaction evidence="11">
        <text>L-arginyl-[protein] + S-adenosyl-L-methionine = N(omega)-methyl-L-arginyl-[protein] + S-adenosyl-L-homocysteine + H(+)</text>
        <dbReference type="Rhea" id="RHEA:48100"/>
        <dbReference type="Rhea" id="RHEA-COMP:10532"/>
        <dbReference type="Rhea" id="RHEA-COMP:11990"/>
        <dbReference type="ChEBI" id="CHEBI:15378"/>
        <dbReference type="ChEBI" id="CHEBI:29965"/>
        <dbReference type="ChEBI" id="CHEBI:57856"/>
        <dbReference type="ChEBI" id="CHEBI:59789"/>
        <dbReference type="ChEBI" id="CHEBI:65280"/>
    </reaction>
    <physiologicalReaction direction="left-to-right" evidence="11">
        <dbReference type="Rhea" id="RHEA:48101"/>
    </physiologicalReaction>
</comment>
<evidence type="ECO:0000256" key="8">
    <source>
        <dbReference type="ARBA" id="ARBA00022771"/>
    </source>
</evidence>
<feature type="compositionally biased region" description="Acidic residues" evidence="13">
    <location>
        <begin position="138"/>
        <end position="151"/>
    </location>
</feature>
<dbReference type="Proteomes" id="UP000521872">
    <property type="component" value="Unassembled WGS sequence"/>
</dbReference>
<comment type="subcellular location">
    <subcellularLocation>
        <location evidence="1">Cytoplasm</location>
        <location evidence="1">Cytosol</location>
    </subcellularLocation>
</comment>
<evidence type="ECO:0000256" key="11">
    <source>
        <dbReference type="ARBA" id="ARBA00049303"/>
    </source>
</evidence>
<comment type="caution">
    <text evidence="17">The sequence shown here is derived from an EMBL/GenBank/DDBJ whole genome shotgun (WGS) entry which is preliminary data.</text>
</comment>
<keyword evidence="9" id="KW-0862">Zinc</keyword>
<feature type="domain" description="Protein arginine N-methyltransferase" evidence="16">
    <location>
        <begin position="505"/>
        <end position="566"/>
    </location>
</feature>
<feature type="compositionally biased region" description="Acidic residues" evidence="13">
    <location>
        <begin position="27"/>
        <end position="39"/>
    </location>
</feature>
<evidence type="ECO:0000256" key="4">
    <source>
        <dbReference type="ARBA" id="ARBA00022603"/>
    </source>
</evidence>
<evidence type="ECO:0000313" key="17">
    <source>
        <dbReference type="EMBL" id="KAF4617639.1"/>
    </source>
</evidence>
<evidence type="ECO:0000256" key="2">
    <source>
        <dbReference type="ARBA" id="ARBA00011925"/>
    </source>
</evidence>
<evidence type="ECO:0000256" key="7">
    <source>
        <dbReference type="ARBA" id="ARBA00022723"/>
    </source>
</evidence>
<comment type="catalytic activity">
    <reaction evidence="10">
        <text>L-arginyl-[protein] + 2 S-adenosyl-L-methionine = N(omega),N(omega)-dimethyl-L-arginyl-[protein] + 2 S-adenosyl-L-homocysteine + 2 H(+)</text>
        <dbReference type="Rhea" id="RHEA:48096"/>
        <dbReference type="Rhea" id="RHEA-COMP:10532"/>
        <dbReference type="Rhea" id="RHEA-COMP:11991"/>
        <dbReference type="ChEBI" id="CHEBI:15378"/>
        <dbReference type="ChEBI" id="CHEBI:29965"/>
        <dbReference type="ChEBI" id="CHEBI:57856"/>
        <dbReference type="ChEBI" id="CHEBI:59789"/>
        <dbReference type="ChEBI" id="CHEBI:61897"/>
        <dbReference type="EC" id="2.1.1.319"/>
    </reaction>
    <physiologicalReaction direction="left-to-right" evidence="10">
        <dbReference type="Rhea" id="RHEA:48097"/>
    </physiologicalReaction>
</comment>
<dbReference type="EC" id="2.1.1.319" evidence="2"/>
<dbReference type="SUPFAM" id="SSF57667">
    <property type="entry name" value="beta-beta-alpha zinc fingers"/>
    <property type="match status" value="1"/>
</dbReference>
<dbReference type="InterPro" id="IPR055135">
    <property type="entry name" value="PRMT_dom"/>
</dbReference>
<evidence type="ECO:0000256" key="3">
    <source>
        <dbReference type="ARBA" id="ARBA00022490"/>
    </source>
</evidence>
<keyword evidence="18" id="KW-1185">Reference proteome</keyword>
<dbReference type="Gene3D" id="3.40.50.150">
    <property type="entry name" value="Vaccinia Virus protein VP39"/>
    <property type="match status" value="1"/>
</dbReference>
<proteinExistence type="predicted"/>
<dbReference type="AlphaFoldDB" id="A0A8H4VRQ8"/>
<dbReference type="PROSITE" id="PS51678">
    <property type="entry name" value="SAM_MT_PRMT"/>
    <property type="match status" value="1"/>
</dbReference>
<dbReference type="InterPro" id="IPR029063">
    <property type="entry name" value="SAM-dependent_MTases_sf"/>
</dbReference>
<feature type="domain" description="Methyltransferase" evidence="14">
    <location>
        <begin position="256"/>
        <end position="355"/>
    </location>
</feature>
<reference evidence="17 18" key="1">
    <citation type="submission" date="2019-12" db="EMBL/GenBank/DDBJ databases">
        <authorList>
            <person name="Floudas D."/>
            <person name="Bentzer J."/>
            <person name="Ahren D."/>
            <person name="Johansson T."/>
            <person name="Persson P."/>
            <person name="Tunlid A."/>
        </authorList>
    </citation>
    <scope>NUCLEOTIDE SEQUENCE [LARGE SCALE GENOMIC DNA]</scope>
    <source>
        <strain evidence="17 18">CBS 102.39</strain>
    </source>
</reference>
<keyword evidence="3" id="KW-0963">Cytoplasm</keyword>
<evidence type="ECO:0000256" key="5">
    <source>
        <dbReference type="ARBA" id="ARBA00022679"/>
    </source>
</evidence>
<feature type="compositionally biased region" description="Basic and acidic residues" evidence="13">
    <location>
        <begin position="202"/>
        <end position="214"/>
    </location>
</feature>
<feature type="region of interest" description="Disordered" evidence="13">
    <location>
        <begin position="191"/>
        <end position="214"/>
    </location>
</feature>
<evidence type="ECO:0000259" key="15">
    <source>
        <dbReference type="Pfam" id="PF21137"/>
    </source>
</evidence>
<dbReference type="GO" id="GO:0032259">
    <property type="term" value="P:methylation"/>
    <property type="evidence" value="ECO:0007669"/>
    <property type="project" value="UniProtKB-KW"/>
</dbReference>
<sequence length="584" mass="65152">MTVHLPPPTNFDQEISDDASTSASSDTQDDNDQTWDDWASDSNQQQETKSLFDEKVLPSVESALAYDKETHDFSLDDFCKKLSLDFHGRVRLINYIRKHNSTPAQVSQLKGTEPWFASDDYLVPVVENDPLIQSYSEDWSDSDEDDLDDGNSDPNHKIKVLEKKLALARQSLGDYRALVAEKLDITKQVQNLTLEEGPSGSSKEETTAPKRDDDTHYFESYGANDIHAVMIQDKVRTSTYAHFILTNPTLFRDAVVLDVGCGTGILSLFAARAGAKRVIAVDASDIALKARKIIKANGFEDVITVVQGKVENIELPKDIEKVDIIVSEWMGYALLYESMLDSVLVARDRFLKPGGVMAPSETRMVLGLCDGSEIHKERIGFWDDVYGFDLSTMGEGLYDEAIIDVVGPEAMLSKPYTVKDLVLGEVTPRDLDFSSSFTLVSTAQRRTKINSFILYFDTFFTAHGGPVPASTEVKIVQEGEAHLAELWPVGGKSALQRRKSLGPEKEKVTSFSTGPMSTPTHWKQTIFLLKEPITVTEDSLVTGKFMCKKSETNSRELDVEIHYSVKLDDQTPPSETIVQMYKVR</sequence>
<dbReference type="GO" id="GO:0005829">
    <property type="term" value="C:cytosol"/>
    <property type="evidence" value="ECO:0007669"/>
    <property type="project" value="UniProtKB-SubCell"/>
</dbReference>
<dbReference type="GO" id="GO:0005634">
    <property type="term" value="C:nucleus"/>
    <property type="evidence" value="ECO:0007669"/>
    <property type="project" value="TreeGrafter"/>
</dbReference>
<evidence type="ECO:0000256" key="12">
    <source>
        <dbReference type="PROSITE-ProRule" id="PRU01015"/>
    </source>
</evidence>
<feature type="region of interest" description="Disordered" evidence="13">
    <location>
        <begin position="135"/>
        <end position="155"/>
    </location>
</feature>
<dbReference type="Pfam" id="PF13649">
    <property type="entry name" value="Methyltransf_25"/>
    <property type="match status" value="1"/>
</dbReference>
<evidence type="ECO:0000256" key="13">
    <source>
        <dbReference type="SAM" id="MobiDB-lite"/>
    </source>
</evidence>
<dbReference type="InterPro" id="IPR025799">
    <property type="entry name" value="Arg_MeTrfase"/>
</dbReference>
<dbReference type="SUPFAM" id="SSF53335">
    <property type="entry name" value="S-adenosyl-L-methionine-dependent methyltransferases"/>
    <property type="match status" value="1"/>
</dbReference>
<dbReference type="Pfam" id="PF22528">
    <property type="entry name" value="PRMT_C"/>
    <property type="match status" value="2"/>
</dbReference>
<dbReference type="PANTHER" id="PTHR11006">
    <property type="entry name" value="PROTEIN ARGININE N-METHYLTRANSFERASE"/>
    <property type="match status" value="1"/>
</dbReference>
<dbReference type="Gene3D" id="2.70.160.11">
    <property type="entry name" value="Hnrnp arginine n-methyltransferase1"/>
    <property type="match status" value="1"/>
</dbReference>
<dbReference type="PANTHER" id="PTHR11006:SF53">
    <property type="entry name" value="PROTEIN ARGININE N-METHYLTRANSFERASE 3"/>
    <property type="match status" value="1"/>
</dbReference>
<dbReference type="GO" id="GO:0042054">
    <property type="term" value="F:histone methyltransferase activity"/>
    <property type="evidence" value="ECO:0007669"/>
    <property type="project" value="TreeGrafter"/>
</dbReference>
<evidence type="ECO:0000256" key="10">
    <source>
        <dbReference type="ARBA" id="ARBA00047384"/>
    </source>
</evidence>